<reference evidence="2" key="1">
    <citation type="journal article" date="2019" name="Int. J. Syst. Evol. Microbiol.">
        <title>The Global Catalogue of Microorganisms (GCM) 10K type strain sequencing project: providing services to taxonomists for standard genome sequencing and annotation.</title>
        <authorList>
            <consortium name="The Broad Institute Genomics Platform"/>
            <consortium name="The Broad Institute Genome Sequencing Center for Infectious Disease"/>
            <person name="Wu L."/>
            <person name="Ma J."/>
        </authorList>
    </citation>
    <scope>NUCLEOTIDE SEQUENCE [LARGE SCALE GENOMIC DNA]</scope>
    <source>
        <strain evidence="2">JCM 16703</strain>
    </source>
</reference>
<sequence length="395" mass="41282">MPGGTPGEAPVGDTTRVSTGWSGLDACRRTLLDAEGRIAAVCTSPRGTRLQLIDPGSLHPDAVRDLPDPGRCGRGVLALRDDGVLVAGSARRLLLLRPSGDGLTTVDAVDLELAADDCLRDVATSGARVWFVSADGVVGALDAGRVRTRALGEPVVTGLAVDATDLVVATTRAVHRLGPDLRPRWRAPYDVGSRTKVGQPGPGTGTRPVVLPGGLVAVTDNADPREQLVVLDRSGEELCRTELFDDGSATGVDLVAVGSSVVVLDTAGWSRWRTALGRAPSGAVARVLVEPGPDGVRCRVAWTASASPAPVVPVVAARTGLVYVVTKRRSWWGVQAWYLTALDVRSGRPAFAVRLGLGEALRPVADRLLLADGDLHLAVRLGQVQVGDRPPGRAR</sequence>
<organism evidence="1 2">
    <name type="scientific">Nocardioides fonticola</name>
    <dbReference type="NCBI Taxonomy" id="450363"/>
    <lineage>
        <taxon>Bacteria</taxon>
        <taxon>Bacillati</taxon>
        <taxon>Actinomycetota</taxon>
        <taxon>Actinomycetes</taxon>
        <taxon>Propionibacteriales</taxon>
        <taxon>Nocardioidaceae</taxon>
        <taxon>Nocardioides</taxon>
    </lineage>
</organism>
<dbReference type="SUPFAM" id="SSF101898">
    <property type="entry name" value="NHL repeat"/>
    <property type="match status" value="1"/>
</dbReference>
<proteinExistence type="predicted"/>
<gene>
    <name evidence="1" type="ORF">GCM10022215_33290</name>
</gene>
<name>A0ABP7XTK3_9ACTN</name>
<evidence type="ECO:0000313" key="2">
    <source>
        <dbReference type="Proteomes" id="UP001501495"/>
    </source>
</evidence>
<accession>A0ABP7XTK3</accession>
<dbReference type="EMBL" id="BAAAZH010000026">
    <property type="protein sequence ID" value="GAA4125085.1"/>
    <property type="molecule type" value="Genomic_DNA"/>
</dbReference>
<dbReference type="Proteomes" id="UP001501495">
    <property type="component" value="Unassembled WGS sequence"/>
</dbReference>
<keyword evidence="2" id="KW-1185">Reference proteome</keyword>
<comment type="caution">
    <text evidence="1">The sequence shown here is derived from an EMBL/GenBank/DDBJ whole genome shotgun (WGS) entry which is preliminary data.</text>
</comment>
<protein>
    <submittedName>
        <fullName evidence="1">Uncharacterized protein</fullName>
    </submittedName>
</protein>
<evidence type="ECO:0000313" key="1">
    <source>
        <dbReference type="EMBL" id="GAA4125085.1"/>
    </source>
</evidence>